<dbReference type="PIRSF" id="PIRSF015592">
    <property type="entry name" value="Prld-crbxl_pptds"/>
    <property type="match status" value="1"/>
</dbReference>
<accession>A0A7W4ZLC1</accession>
<keyword evidence="7 10" id="KW-0378">Hydrolase</keyword>
<evidence type="ECO:0000256" key="7">
    <source>
        <dbReference type="ARBA" id="ARBA00022801"/>
    </source>
</evidence>
<keyword evidence="6" id="KW-0645">Protease</keyword>
<feature type="active site" evidence="9">
    <location>
        <position position="143"/>
    </location>
</feature>
<dbReference type="InterPro" id="IPR036440">
    <property type="entry name" value="Peptidase_C15-like_sf"/>
</dbReference>
<dbReference type="SUPFAM" id="SSF53182">
    <property type="entry name" value="Pyrrolidone carboxyl peptidase (pyroglutamate aminopeptidase)"/>
    <property type="match status" value="1"/>
</dbReference>
<dbReference type="CDD" id="cd00501">
    <property type="entry name" value="Peptidase_C15"/>
    <property type="match status" value="1"/>
</dbReference>
<protein>
    <recommendedName>
        <fullName evidence="9">Pyroglutamyl-peptidase I</fullName>
        <ecNumber evidence="9">3.4.19.3</ecNumber>
    </recommendedName>
</protein>
<dbReference type="Gene3D" id="3.40.630.20">
    <property type="entry name" value="Peptidase C15, pyroglutamyl peptidase I-like"/>
    <property type="match status" value="1"/>
</dbReference>
<dbReference type="GO" id="GO:0005829">
    <property type="term" value="C:cytosol"/>
    <property type="evidence" value="ECO:0007669"/>
    <property type="project" value="InterPro"/>
</dbReference>
<organism evidence="10 11">
    <name type="scientific">Streptomyces violarus</name>
    <dbReference type="NCBI Taxonomy" id="67380"/>
    <lineage>
        <taxon>Bacteria</taxon>
        <taxon>Bacillati</taxon>
        <taxon>Actinomycetota</taxon>
        <taxon>Actinomycetes</taxon>
        <taxon>Kitasatosporales</taxon>
        <taxon>Streptomycetaceae</taxon>
        <taxon>Streptomyces</taxon>
    </lineage>
</organism>
<keyword evidence="11" id="KW-1185">Reference proteome</keyword>
<evidence type="ECO:0000256" key="3">
    <source>
        <dbReference type="ARBA" id="ARBA00004496"/>
    </source>
</evidence>
<dbReference type="GO" id="GO:0016920">
    <property type="term" value="F:pyroglutamyl-peptidase activity"/>
    <property type="evidence" value="ECO:0007669"/>
    <property type="project" value="UniProtKB-EC"/>
</dbReference>
<evidence type="ECO:0000256" key="9">
    <source>
        <dbReference type="PROSITE-ProRule" id="PRU10077"/>
    </source>
</evidence>
<evidence type="ECO:0000256" key="1">
    <source>
        <dbReference type="ARBA" id="ARBA00001770"/>
    </source>
</evidence>
<keyword evidence="5" id="KW-0963">Cytoplasm</keyword>
<dbReference type="PRINTS" id="PR00706">
    <property type="entry name" value="PYROGLUPTASE"/>
</dbReference>
<dbReference type="EMBL" id="JACHXE010000001">
    <property type="protein sequence ID" value="MBB3074620.1"/>
    <property type="molecule type" value="Genomic_DNA"/>
</dbReference>
<dbReference type="AlphaFoldDB" id="A0A7W4ZLC1"/>
<keyword evidence="8" id="KW-0788">Thiol protease</keyword>
<sequence length="216" mass="22997">MTRVLVTGFEPFAQDTYNPSWAAAQLLQDNPPDGVEVTAVQLPCVFGKSLTVLREAVLDSDPALVVSLGLSPRDCISVERVAINVNDCPIPDNAGRKPVDEPIVPNAPAAYFSTLPIKRCVTEVQKRTGLNSAVSQTAGTFVCNHVFYGLMHLLATEGKQRRGGFVHIPHTPEMPAAANHFVPSLPVEDTAKGLRVVLSTALAHDTDLAVAAGATH</sequence>
<comment type="subcellular location">
    <subcellularLocation>
        <location evidence="3">Cytoplasm</location>
    </subcellularLocation>
</comment>
<dbReference type="GO" id="GO:0006508">
    <property type="term" value="P:proteolysis"/>
    <property type="evidence" value="ECO:0007669"/>
    <property type="project" value="UniProtKB-KW"/>
</dbReference>
<dbReference type="InterPro" id="IPR000816">
    <property type="entry name" value="Peptidase_C15"/>
</dbReference>
<evidence type="ECO:0000256" key="5">
    <source>
        <dbReference type="ARBA" id="ARBA00022490"/>
    </source>
</evidence>
<reference evidence="10 11" key="1">
    <citation type="submission" date="2020-08" db="EMBL/GenBank/DDBJ databases">
        <title>Genomic Encyclopedia of Type Strains, Phase III (KMG-III): the genomes of soil and plant-associated and newly described type strains.</title>
        <authorList>
            <person name="Whitman W."/>
        </authorList>
    </citation>
    <scope>NUCLEOTIDE SEQUENCE [LARGE SCALE GENOMIC DNA]</scope>
    <source>
        <strain evidence="10 11">CECT 3237</strain>
    </source>
</reference>
<dbReference type="InterPro" id="IPR029762">
    <property type="entry name" value="PGP-I_bact-type"/>
</dbReference>
<dbReference type="InterPro" id="IPR016125">
    <property type="entry name" value="Peptidase_C15-like"/>
</dbReference>
<dbReference type="PANTHER" id="PTHR23402">
    <property type="entry name" value="PROTEASE FAMILY C15 PYROGLUTAMYL-PEPTIDASE I-RELATED"/>
    <property type="match status" value="1"/>
</dbReference>
<evidence type="ECO:0000256" key="2">
    <source>
        <dbReference type="ARBA" id="ARBA00002280"/>
    </source>
</evidence>
<dbReference type="Proteomes" id="UP000572907">
    <property type="component" value="Unassembled WGS sequence"/>
</dbReference>
<dbReference type="FunFam" id="3.40.630.20:FF:000001">
    <property type="entry name" value="Pyrrolidone-carboxylate peptidase"/>
    <property type="match status" value="1"/>
</dbReference>
<evidence type="ECO:0000256" key="6">
    <source>
        <dbReference type="ARBA" id="ARBA00022670"/>
    </source>
</evidence>
<dbReference type="NCBIfam" id="TIGR00504">
    <property type="entry name" value="pyro_pdase"/>
    <property type="match status" value="1"/>
</dbReference>
<evidence type="ECO:0000313" key="10">
    <source>
        <dbReference type="EMBL" id="MBB3074620.1"/>
    </source>
</evidence>
<dbReference type="EC" id="3.4.19.3" evidence="9"/>
<proteinExistence type="inferred from homology"/>
<evidence type="ECO:0000313" key="11">
    <source>
        <dbReference type="Proteomes" id="UP000572907"/>
    </source>
</evidence>
<dbReference type="NCBIfam" id="NF009676">
    <property type="entry name" value="PRK13197.1"/>
    <property type="match status" value="1"/>
</dbReference>
<comment type="similarity">
    <text evidence="4">Belongs to the peptidase C15 family.</text>
</comment>
<comment type="function">
    <text evidence="2">Removes 5-oxoproline from various penultimate amino acid residues except L-proline.</text>
</comment>
<gene>
    <name evidence="10" type="ORF">FHS41_001089</name>
</gene>
<name>A0A7W4ZLC1_9ACTN</name>
<dbReference type="Pfam" id="PF01470">
    <property type="entry name" value="Peptidase_C15"/>
    <property type="match status" value="1"/>
</dbReference>
<dbReference type="PANTHER" id="PTHR23402:SF1">
    <property type="entry name" value="PYROGLUTAMYL-PEPTIDASE I"/>
    <property type="match status" value="1"/>
</dbReference>
<dbReference type="InterPro" id="IPR033694">
    <property type="entry name" value="PGPEP1_Cys_AS"/>
</dbReference>
<evidence type="ECO:0000256" key="4">
    <source>
        <dbReference type="ARBA" id="ARBA00006641"/>
    </source>
</evidence>
<evidence type="ECO:0000256" key="8">
    <source>
        <dbReference type="ARBA" id="ARBA00022807"/>
    </source>
</evidence>
<dbReference type="PROSITE" id="PS01334">
    <property type="entry name" value="PYRASE_CYS"/>
    <property type="match status" value="1"/>
</dbReference>
<comment type="catalytic activity">
    <reaction evidence="1 9">
        <text>Release of an N-terminal pyroglutamyl group from a polypeptide, the second amino acid generally not being Pro.</text>
        <dbReference type="EC" id="3.4.19.3"/>
    </reaction>
</comment>
<dbReference type="RefSeq" id="WP_184588215.1">
    <property type="nucleotide sequence ID" value="NZ_BMUP01000001.1"/>
</dbReference>
<comment type="caution">
    <text evidence="10">The sequence shown here is derived from an EMBL/GenBank/DDBJ whole genome shotgun (WGS) entry which is preliminary data.</text>
</comment>